<dbReference type="GO" id="GO:0006446">
    <property type="term" value="P:regulation of translational initiation"/>
    <property type="evidence" value="ECO:0007669"/>
    <property type="project" value="TreeGrafter"/>
</dbReference>
<protein>
    <submittedName>
        <fullName evidence="4">Uncharacterized protein, YigZ family</fullName>
    </submittedName>
</protein>
<dbReference type="AlphaFoldDB" id="A0A1W2C4D0"/>
<dbReference type="EMBL" id="FWXI01000009">
    <property type="protein sequence ID" value="SMC79956.1"/>
    <property type="molecule type" value="Genomic_DNA"/>
</dbReference>
<evidence type="ECO:0000313" key="4">
    <source>
        <dbReference type="EMBL" id="SMC79956.1"/>
    </source>
</evidence>
<dbReference type="InterPro" id="IPR035647">
    <property type="entry name" value="EFG_III/V"/>
</dbReference>
<dbReference type="InterPro" id="IPR015796">
    <property type="entry name" value="Impact_YigZ-like"/>
</dbReference>
<dbReference type="InterPro" id="IPR015269">
    <property type="entry name" value="UPF0029_Impact_C"/>
</dbReference>
<gene>
    <name evidence="4" type="ORF">SAMN04488500_109122</name>
</gene>
<comment type="similarity">
    <text evidence="1">Belongs to the IMPACT family.</text>
</comment>
<reference evidence="4 5" key="1">
    <citation type="submission" date="2017-04" db="EMBL/GenBank/DDBJ databases">
        <authorList>
            <person name="Afonso C.L."/>
            <person name="Miller P.J."/>
            <person name="Scott M.A."/>
            <person name="Spackman E."/>
            <person name="Goraichik I."/>
            <person name="Dimitrov K.M."/>
            <person name="Suarez D.L."/>
            <person name="Swayne D.E."/>
        </authorList>
    </citation>
    <scope>NUCLEOTIDE SEQUENCE [LARGE SCALE GENOMIC DNA]</scope>
    <source>
        <strain evidence="4 5">DSM 5090</strain>
    </source>
</reference>
<dbReference type="Pfam" id="PF01205">
    <property type="entry name" value="Impact_N"/>
    <property type="match status" value="1"/>
</dbReference>
<evidence type="ECO:0000259" key="3">
    <source>
        <dbReference type="Pfam" id="PF09186"/>
    </source>
</evidence>
<dbReference type="GO" id="GO:0005737">
    <property type="term" value="C:cytoplasm"/>
    <property type="evidence" value="ECO:0007669"/>
    <property type="project" value="TreeGrafter"/>
</dbReference>
<evidence type="ECO:0000256" key="1">
    <source>
        <dbReference type="ARBA" id="ARBA00007665"/>
    </source>
</evidence>
<dbReference type="InterPro" id="IPR023582">
    <property type="entry name" value="Impact"/>
</dbReference>
<proteinExistence type="inferred from homology"/>
<dbReference type="InterPro" id="IPR020569">
    <property type="entry name" value="UPF0029_Impact_CS"/>
</dbReference>
<organism evidence="4 5">
    <name type="scientific">Sporomusa malonica</name>
    <dbReference type="NCBI Taxonomy" id="112901"/>
    <lineage>
        <taxon>Bacteria</taxon>
        <taxon>Bacillati</taxon>
        <taxon>Bacillota</taxon>
        <taxon>Negativicutes</taxon>
        <taxon>Selenomonadales</taxon>
        <taxon>Sporomusaceae</taxon>
        <taxon>Sporomusa</taxon>
    </lineage>
</organism>
<dbReference type="InterPro" id="IPR001498">
    <property type="entry name" value="Impact_N"/>
</dbReference>
<dbReference type="PANTHER" id="PTHR16301">
    <property type="entry name" value="IMPACT-RELATED"/>
    <property type="match status" value="1"/>
</dbReference>
<dbReference type="Pfam" id="PF09186">
    <property type="entry name" value="DUF1949"/>
    <property type="match status" value="1"/>
</dbReference>
<dbReference type="Proteomes" id="UP000192738">
    <property type="component" value="Unassembled WGS sequence"/>
</dbReference>
<dbReference type="InterPro" id="IPR020568">
    <property type="entry name" value="Ribosomal_Su5_D2-typ_SF"/>
</dbReference>
<dbReference type="InterPro" id="IPR036956">
    <property type="entry name" value="Impact_N_sf"/>
</dbReference>
<keyword evidence="5" id="KW-1185">Reference proteome</keyword>
<evidence type="ECO:0000259" key="2">
    <source>
        <dbReference type="Pfam" id="PF01205"/>
    </source>
</evidence>
<feature type="domain" description="Impact N-terminal" evidence="2">
    <location>
        <begin position="20"/>
        <end position="122"/>
    </location>
</feature>
<dbReference type="SUPFAM" id="SSF54980">
    <property type="entry name" value="EF-G C-terminal domain-like"/>
    <property type="match status" value="1"/>
</dbReference>
<sequence length="212" mass="23382">MLPVYRTVKQASEVKLEINKSLFIAYVSPAETEEEAVNFIQDIKKRHREATHNCSAYVVGQHGQLQKADDDGEPSGTAGRPILEVIHKSDVKNTVIVVTRYFGGIKLGAGGLIRAYTKAAADGLEAALIIEKQLHTKLAIELSYHLLGTVENQLRLKNYPIESKEFTEVVKLVVLARKGSEDNLIQLIDDCTAAQAPIQSIGEIYLDVLPEM</sequence>
<dbReference type="NCBIfam" id="TIGR00257">
    <property type="entry name" value="IMPACT_YIGZ"/>
    <property type="match status" value="1"/>
</dbReference>
<feature type="domain" description="UPF0029" evidence="3">
    <location>
        <begin position="140"/>
        <end position="195"/>
    </location>
</feature>
<dbReference type="PANTHER" id="PTHR16301:SF20">
    <property type="entry name" value="IMPACT FAMILY MEMBER YIGZ"/>
    <property type="match status" value="1"/>
</dbReference>
<dbReference type="PROSITE" id="PS00910">
    <property type="entry name" value="UPF0029"/>
    <property type="match status" value="1"/>
</dbReference>
<dbReference type="RefSeq" id="WP_084576023.1">
    <property type="nucleotide sequence ID" value="NZ_CP155572.1"/>
</dbReference>
<accession>A0A1W2C4D0</accession>
<dbReference type="Gene3D" id="3.30.230.30">
    <property type="entry name" value="Impact, N-terminal domain"/>
    <property type="match status" value="1"/>
</dbReference>
<dbReference type="STRING" id="112901.SAMN04488500_109122"/>
<name>A0A1W2C4D0_9FIRM</name>
<evidence type="ECO:0000313" key="5">
    <source>
        <dbReference type="Proteomes" id="UP000192738"/>
    </source>
</evidence>
<dbReference type="SUPFAM" id="SSF54211">
    <property type="entry name" value="Ribosomal protein S5 domain 2-like"/>
    <property type="match status" value="1"/>
</dbReference>
<dbReference type="OrthoDB" id="9813771at2"/>